<evidence type="ECO:0000313" key="3">
    <source>
        <dbReference type="Proteomes" id="UP001059480"/>
    </source>
</evidence>
<keyword evidence="3" id="KW-1185">Reference proteome</keyword>
<keyword evidence="1" id="KW-1133">Transmembrane helix</keyword>
<reference evidence="2" key="1">
    <citation type="submission" date="2022-07" db="EMBL/GenBank/DDBJ databases">
        <authorList>
            <person name="Jung M.-Y."/>
            <person name="Lee M."/>
        </authorList>
    </citation>
    <scope>NUCLEOTIDE SEQUENCE</scope>
    <source>
        <strain evidence="2">S8</strain>
    </source>
</reference>
<gene>
    <name evidence="2" type="ORF">NPA36_08865</name>
</gene>
<accession>A0ABT1WQ44</accession>
<dbReference type="Proteomes" id="UP001059480">
    <property type="component" value="Unassembled WGS sequence"/>
</dbReference>
<dbReference type="EMBL" id="JANHNZ010000010">
    <property type="protein sequence ID" value="MCQ9210659.1"/>
    <property type="molecule type" value="Genomic_DNA"/>
</dbReference>
<evidence type="ECO:0000313" key="2">
    <source>
        <dbReference type="EMBL" id="MCQ9210659.1"/>
    </source>
</evidence>
<reference evidence="2" key="2">
    <citation type="journal article" date="2023" name="Curr. Microbiol.">
        <title>Granulicatella seriolae sp. nov., a Novel Facultative Anaerobe Isolated from Yellowtail Marine Fish.</title>
        <authorList>
            <person name="Lee M."/>
            <person name="Choi Y.J."/>
            <person name="Farooq A."/>
            <person name="Jeong J.B."/>
            <person name="Jung M.Y."/>
        </authorList>
    </citation>
    <scope>NUCLEOTIDE SEQUENCE</scope>
    <source>
        <strain evidence="2">S8</strain>
    </source>
</reference>
<dbReference type="RefSeq" id="WP_256945771.1">
    <property type="nucleotide sequence ID" value="NZ_JANHNZ010000010.1"/>
</dbReference>
<organism evidence="2 3">
    <name type="scientific">Granulicatella seriolae</name>
    <dbReference type="NCBI Taxonomy" id="2967226"/>
    <lineage>
        <taxon>Bacteria</taxon>
        <taxon>Bacillati</taxon>
        <taxon>Bacillota</taxon>
        <taxon>Bacilli</taxon>
        <taxon>Lactobacillales</taxon>
        <taxon>Carnobacteriaceae</taxon>
        <taxon>Granulicatella</taxon>
    </lineage>
</organism>
<feature type="transmembrane region" description="Helical" evidence="1">
    <location>
        <begin position="38"/>
        <end position="60"/>
    </location>
</feature>
<sequence>MNFGLENFISLVAIVILWGVIFRIYQTELNVSLKKRKFWLLIIAILAVLSILLPILIYFAN</sequence>
<protein>
    <recommendedName>
        <fullName evidence="4">Cardiolipin synthase N-terminal domain-containing protein</fullName>
    </recommendedName>
</protein>
<evidence type="ECO:0008006" key="4">
    <source>
        <dbReference type="Google" id="ProtNLM"/>
    </source>
</evidence>
<name>A0ABT1WQ44_9LACT</name>
<reference evidence="2" key="3">
    <citation type="journal article" date="2023" name="Microbiol. Resour. Announc.">
        <title>Draft Genome Sequence of Granulicatella sp. Strain S8, Isolated from a Marine Fish, Seriola quinqueradiata.</title>
        <authorList>
            <person name="Lee M."/>
            <person name="Farooq A."/>
            <person name="Jeong J.B."/>
            <person name="Jung M.Y."/>
        </authorList>
    </citation>
    <scope>NUCLEOTIDE SEQUENCE</scope>
    <source>
        <strain evidence="2">S8</strain>
    </source>
</reference>
<evidence type="ECO:0000256" key="1">
    <source>
        <dbReference type="SAM" id="Phobius"/>
    </source>
</evidence>
<feature type="transmembrane region" description="Helical" evidence="1">
    <location>
        <begin position="6"/>
        <end position="26"/>
    </location>
</feature>
<keyword evidence="1" id="KW-0812">Transmembrane</keyword>
<keyword evidence="1" id="KW-0472">Membrane</keyword>
<comment type="caution">
    <text evidence="2">The sequence shown here is derived from an EMBL/GenBank/DDBJ whole genome shotgun (WGS) entry which is preliminary data.</text>
</comment>
<proteinExistence type="predicted"/>